<feature type="compositionally biased region" description="Low complexity" evidence="4">
    <location>
        <begin position="312"/>
        <end position="340"/>
    </location>
</feature>
<evidence type="ECO:0000256" key="2">
    <source>
        <dbReference type="RuleBase" id="RU367073"/>
    </source>
</evidence>
<comment type="subcellular location">
    <subcellularLocation>
        <location evidence="2">Endoplasmic reticulum membrane</location>
        <topology evidence="2">Multi-pass membrane protein</topology>
    </subcellularLocation>
</comment>
<reference evidence="6" key="1">
    <citation type="journal article" date="2015" name="Insect Biochem. Mol. Biol.">
        <title>An insight into the sialome of the horse fly, Tabanus bromius.</title>
        <authorList>
            <person name="Ribeiro J.M."/>
            <person name="Kazimirova M."/>
            <person name="Takac P."/>
            <person name="Andersen J.F."/>
            <person name="Francischetti I.M."/>
        </authorList>
    </citation>
    <scope>NUCLEOTIDE SEQUENCE</scope>
</reference>
<dbReference type="GO" id="GO:1903373">
    <property type="term" value="P:positive regulation of endoplasmic reticulum tubular network organization"/>
    <property type="evidence" value="ECO:0007669"/>
    <property type="project" value="UniProtKB-UniRule"/>
</dbReference>
<proteinExistence type="evidence at transcript level"/>
<comment type="domain">
    <text evidence="2">The C4-type zinc finger motif is necessary both for its ER three-way tubular junction localization and formation.</text>
</comment>
<evidence type="ECO:0000256" key="3">
    <source>
        <dbReference type="SAM" id="Coils"/>
    </source>
</evidence>
<keyword evidence="2" id="KW-0863">Zinc-finger</keyword>
<evidence type="ECO:0000259" key="5">
    <source>
        <dbReference type="Pfam" id="PF10058"/>
    </source>
</evidence>
<comment type="similarity">
    <text evidence="1 2">Belongs to the lunapark family.</text>
</comment>
<protein>
    <recommendedName>
        <fullName evidence="2">Endoplasmic reticulum junction formation protein lunapark</fullName>
    </recommendedName>
</protein>
<comment type="function">
    <text evidence="2">Plays a role in determining ER morphology.</text>
</comment>
<dbReference type="EMBL" id="GDAI01001134">
    <property type="protein sequence ID" value="JAI16469.1"/>
    <property type="molecule type" value="mRNA"/>
</dbReference>
<dbReference type="InterPro" id="IPR019273">
    <property type="entry name" value="Lunapark_Znf"/>
</dbReference>
<accession>A0A0K8TQ24</accession>
<feature type="coiled-coil region" evidence="3">
    <location>
        <begin position="11"/>
        <end position="38"/>
    </location>
</feature>
<evidence type="ECO:0000313" key="6">
    <source>
        <dbReference type="EMBL" id="JAI16469.1"/>
    </source>
</evidence>
<keyword evidence="2" id="KW-0812">Transmembrane</keyword>
<organism evidence="6">
    <name type="scientific">Tabanus bromius</name>
    <name type="common">Band-eyed brown horse fly</name>
    <dbReference type="NCBI Taxonomy" id="304241"/>
    <lineage>
        <taxon>Eukaryota</taxon>
        <taxon>Metazoa</taxon>
        <taxon>Ecdysozoa</taxon>
        <taxon>Arthropoda</taxon>
        <taxon>Hexapoda</taxon>
        <taxon>Insecta</taxon>
        <taxon>Pterygota</taxon>
        <taxon>Neoptera</taxon>
        <taxon>Endopterygota</taxon>
        <taxon>Diptera</taxon>
        <taxon>Brachycera</taxon>
        <taxon>Tabanomorpha</taxon>
        <taxon>Tabanoidea</taxon>
        <taxon>Tabanidae</taxon>
        <taxon>Tabanus</taxon>
    </lineage>
</organism>
<dbReference type="AlphaFoldDB" id="A0A0K8TQ24"/>
<keyword evidence="2" id="KW-0862">Zinc</keyword>
<feature type="compositionally biased region" description="Basic and acidic residues" evidence="4">
    <location>
        <begin position="384"/>
        <end position="415"/>
    </location>
</feature>
<evidence type="ECO:0000256" key="4">
    <source>
        <dbReference type="SAM" id="MobiDB-lite"/>
    </source>
</evidence>
<keyword evidence="2" id="KW-1133">Transmembrane helix</keyword>
<keyword evidence="2" id="KW-0256">Endoplasmic reticulum</keyword>
<feature type="transmembrane region" description="Helical" evidence="2">
    <location>
        <begin position="76"/>
        <end position="98"/>
    </location>
</feature>
<dbReference type="PANTHER" id="PTHR22166:SF12">
    <property type="entry name" value="ENDOPLASMIC RETICULUM JUNCTION FORMATION PROTEIN LUNAPARK"/>
    <property type="match status" value="1"/>
</dbReference>
<dbReference type="InterPro" id="IPR040115">
    <property type="entry name" value="Lnp"/>
</dbReference>
<dbReference type="GO" id="GO:0098826">
    <property type="term" value="C:endoplasmic reticulum tubular network membrane"/>
    <property type="evidence" value="ECO:0007669"/>
    <property type="project" value="UniProtKB-UniRule"/>
</dbReference>
<evidence type="ECO:0000256" key="1">
    <source>
        <dbReference type="ARBA" id="ARBA00009940"/>
    </source>
</evidence>
<keyword evidence="2" id="KW-0479">Metal-binding</keyword>
<feature type="compositionally biased region" description="Basic and acidic residues" evidence="4">
    <location>
        <begin position="345"/>
        <end position="363"/>
    </location>
</feature>
<name>A0A0K8TQ24_TABBR</name>
<dbReference type="PANTHER" id="PTHR22166">
    <property type="entry name" value="ENDOPLASMIC RETICULUM JUNCTION FORMATION PROTEIN LUNAPARK"/>
    <property type="match status" value="1"/>
</dbReference>
<dbReference type="GO" id="GO:0071788">
    <property type="term" value="P:endoplasmic reticulum tubular network maintenance"/>
    <property type="evidence" value="ECO:0007669"/>
    <property type="project" value="UniProtKB-UniRule"/>
</dbReference>
<feature type="region of interest" description="Disordered" evidence="4">
    <location>
        <begin position="303"/>
        <end position="415"/>
    </location>
</feature>
<sequence>MGAVLAKFRKEKTTYDILENLEQEIKELEEYTLSTQIQQKRYVGNFLLISIGLYILGFLIFYFAFFPPTWMERITYSVPLLIFPMLIFLVKRLVAWYFQRKLNKNSTKLKALRAEKKKMIEKVMDKETYKVAIEILNRFGDKTNGIKSQGGLTPISVEQKAVTPIKPQQQPITPRMMHITQVGGPLRPPIPNADAKQWPLNASPRAMIPPTTPLSAGYKPLMSPSPQFPMRRRTPFPIINQHTKGVMEKMVDYLVGDGPHNRFAMICKQCYSHNGMAFLAEYEFTPFRCAFCGTLNPPKKVRPVAPPLSAGTSSKSLESTKSTDVDASSSTSSSEKYSGSDTEDEKTTKDPQEDVKSESHEEEYQPLVDSVPETNGEEFTQEDGVSRLEESDEIDRTETVPERNVEKDEEEKKND</sequence>
<dbReference type="Pfam" id="PF10058">
    <property type="entry name" value="Zn_ribbon_10"/>
    <property type="match status" value="1"/>
</dbReference>
<dbReference type="GO" id="GO:0008270">
    <property type="term" value="F:zinc ion binding"/>
    <property type="evidence" value="ECO:0007669"/>
    <property type="project" value="UniProtKB-KW"/>
</dbReference>
<keyword evidence="3" id="KW-0175">Coiled coil</keyword>
<feature type="transmembrane region" description="Helical" evidence="2">
    <location>
        <begin position="42"/>
        <end position="64"/>
    </location>
</feature>
<keyword evidence="2" id="KW-0472">Membrane</keyword>
<feature type="domain" description="Lunapark zinc ribbon" evidence="5">
    <location>
        <begin position="246"/>
        <end position="296"/>
    </location>
</feature>